<dbReference type="InterPro" id="IPR019546">
    <property type="entry name" value="TAT_signal_bac_arc"/>
</dbReference>
<dbReference type="NCBIfam" id="TIGR01409">
    <property type="entry name" value="TAT_signal_seq"/>
    <property type="match status" value="1"/>
</dbReference>
<dbReference type="InterPro" id="IPR052516">
    <property type="entry name" value="N-heterocyclic_Hydroxylase"/>
</dbReference>
<name>A0ABX8BCS3_9BACT</name>
<dbReference type="Proteomes" id="UP000676506">
    <property type="component" value="Chromosome 2"/>
</dbReference>
<dbReference type="Pfam" id="PF02738">
    <property type="entry name" value="MoCoBD_1"/>
    <property type="match status" value="1"/>
</dbReference>
<dbReference type="PROSITE" id="PS51318">
    <property type="entry name" value="TAT"/>
    <property type="match status" value="1"/>
</dbReference>
<dbReference type="InterPro" id="IPR008274">
    <property type="entry name" value="AldOxase/xan_DH_MoCoBD1"/>
</dbReference>
<evidence type="ECO:0000313" key="2">
    <source>
        <dbReference type="EMBL" id="QUW04721.1"/>
    </source>
</evidence>
<keyword evidence="3" id="KW-1185">Reference proteome</keyword>
<reference evidence="2 3" key="1">
    <citation type="submission" date="2021-03" db="EMBL/GenBank/DDBJ databases">
        <title>Genomic and phenotypic characterization of Chloracidobacterium isolates provides evidence for multiple species.</title>
        <authorList>
            <person name="Saini M.K."/>
            <person name="Costas A.M.G."/>
            <person name="Tank M."/>
            <person name="Bryant D.A."/>
        </authorList>
    </citation>
    <scope>NUCLEOTIDE SEQUENCE [LARGE SCALE GENOMIC DNA]</scope>
    <source>
        <strain evidence="2 3">BV2-C</strain>
    </source>
</reference>
<sequence length="710" mass="76013">MTTVTNLSRRDFLTGVTLAGAALTLGCQVESADSRVTAAGGAALAPNAFLTIHPDGRILITVNKTEMGQGVRTGLPMLVAEELDVDWSAVTVETASFDPSRYGFQGTGGSGSLRGAWEPLRRTGATARTMLVEVAARRWNVAAADCRTEAGYVLHPSDPAKKLSYGELVADAAALPAPDPKTVKLKDPKDFKLIGRRVARYDNPDIVTGKAVYGMDVRQPDMRFATMVHAPVFGGKPKQVDDQAAKAIPGVEQVFVTDRGVAVVATNTWAAFEGAKKLRVTWDDGPHAELSSASIRALFAEKAKASGDIARNDGDAESALAQAAKRLEAIYEVPFLHHATLEPQNCTARVTAESCEVWAPTQFPNFVLDEARRITGLDAARIKIHVTLLGGGFGRRIEADYAADAVEVAKRLNGRPVQVTWTREEDMQHGWYRPASLHVVKGGLSEQGQPVAILHRLVAPSIRGQRQPDGGKGVDPGAMAGISSMQYDVPNFRAEYVRANTGVPIGFWRAVFDSQNAFVQESWIDELAHAAQADPVAFRLKLLGKSPRLKQVLDVAAKAAGWGKPLPKGQARGVAAHFSFGAFCAQVAEVSIEDDLPRIHRVVCAMDVGTVVNPSQVEAQIEGSIVFALSAALYGAITVEKGRVVQSNFNDYPLLRLGEMPKVEVHLIQSGEAPSGAGEPALPPTAPAVCNALFALTGKRIRKLPIELDV</sequence>
<dbReference type="SUPFAM" id="SSF56003">
    <property type="entry name" value="Molybdenum cofactor-binding domain"/>
    <property type="match status" value="2"/>
</dbReference>
<dbReference type="PIRSF" id="PIRSF036389">
    <property type="entry name" value="IOR_B"/>
    <property type="match status" value="1"/>
</dbReference>
<dbReference type="InterPro" id="IPR006311">
    <property type="entry name" value="TAT_signal"/>
</dbReference>
<dbReference type="Gene3D" id="3.90.1170.50">
    <property type="entry name" value="Aldehyde oxidase/xanthine dehydrogenase, a/b hammerhead"/>
    <property type="match status" value="1"/>
</dbReference>
<feature type="domain" description="Aldehyde oxidase/xanthine dehydrogenase a/b hammerhead" evidence="1">
    <location>
        <begin position="208"/>
        <end position="286"/>
    </location>
</feature>
<proteinExistence type="predicted"/>
<protein>
    <submittedName>
        <fullName evidence="2">Xanthine dehydrogenase family protein molybdopterin-binding subunit</fullName>
    </submittedName>
</protein>
<dbReference type="PANTHER" id="PTHR47495">
    <property type="entry name" value="ALDEHYDE DEHYDROGENASE"/>
    <property type="match status" value="1"/>
</dbReference>
<evidence type="ECO:0000259" key="1">
    <source>
        <dbReference type="SMART" id="SM01008"/>
    </source>
</evidence>
<organism evidence="2 3">
    <name type="scientific">Chloracidobacterium validum</name>
    <dbReference type="NCBI Taxonomy" id="2821543"/>
    <lineage>
        <taxon>Bacteria</taxon>
        <taxon>Pseudomonadati</taxon>
        <taxon>Acidobacteriota</taxon>
        <taxon>Terriglobia</taxon>
        <taxon>Terriglobales</taxon>
        <taxon>Acidobacteriaceae</taxon>
        <taxon>Chloracidobacterium</taxon>
    </lineage>
</organism>
<accession>A0ABX8BCS3</accession>
<dbReference type="Gene3D" id="3.30.365.10">
    <property type="entry name" value="Aldehyde oxidase/xanthine dehydrogenase, molybdopterin binding domain"/>
    <property type="match status" value="4"/>
</dbReference>
<dbReference type="InterPro" id="IPR046867">
    <property type="entry name" value="AldOxase/xan_DH_MoCoBD2"/>
</dbReference>
<dbReference type="SMART" id="SM01008">
    <property type="entry name" value="Ald_Xan_dh_C"/>
    <property type="match status" value="1"/>
</dbReference>
<dbReference type="InterPro" id="IPR000674">
    <property type="entry name" value="Ald_Oxase/Xan_DH_a/b"/>
</dbReference>
<dbReference type="Pfam" id="PF20256">
    <property type="entry name" value="MoCoBD_2"/>
    <property type="match status" value="2"/>
</dbReference>
<dbReference type="RefSeq" id="WP_211430610.1">
    <property type="nucleotide sequence ID" value="NZ_CP072649.1"/>
</dbReference>
<dbReference type="EMBL" id="CP072649">
    <property type="protein sequence ID" value="QUW04721.1"/>
    <property type="molecule type" value="Genomic_DNA"/>
</dbReference>
<dbReference type="InterPro" id="IPR037165">
    <property type="entry name" value="AldOxase/xan_DH_Mopterin-bd_sf"/>
</dbReference>
<dbReference type="InterPro" id="IPR012368">
    <property type="entry name" value="OxRdtase_Mopterin-bd_su_IorB"/>
</dbReference>
<gene>
    <name evidence="2" type="ORF">J8C06_13205</name>
</gene>
<evidence type="ECO:0000313" key="3">
    <source>
        <dbReference type="Proteomes" id="UP000676506"/>
    </source>
</evidence>
<dbReference type="PANTHER" id="PTHR47495:SF2">
    <property type="entry name" value="ALDEHYDE DEHYDROGENASE"/>
    <property type="match status" value="1"/>
</dbReference>